<dbReference type="EMBL" id="JARKNE010000006">
    <property type="protein sequence ID" value="KAK5825122.1"/>
    <property type="molecule type" value="Genomic_DNA"/>
</dbReference>
<evidence type="ECO:0000313" key="2">
    <source>
        <dbReference type="Proteomes" id="UP001358586"/>
    </source>
</evidence>
<reference evidence="1 2" key="1">
    <citation type="submission" date="2023-03" db="EMBL/GenBank/DDBJ databases">
        <title>WGS of Gossypium arboreum.</title>
        <authorList>
            <person name="Yu D."/>
        </authorList>
    </citation>
    <scope>NUCLEOTIDE SEQUENCE [LARGE SCALE GENOMIC DNA]</scope>
    <source>
        <tissue evidence="1">Leaf</tissue>
    </source>
</reference>
<evidence type="ECO:0000313" key="1">
    <source>
        <dbReference type="EMBL" id="KAK5825122.1"/>
    </source>
</evidence>
<protein>
    <submittedName>
        <fullName evidence="1">Uncharacterized protein</fullName>
    </submittedName>
</protein>
<sequence>MAMHGMRRLSDESYSELRAQNMEHSKYSVTTPTPVLQNRHQVCIGKWIHKAIFTCISGKKVKIFFAHLVIVLYKKAKVLMSTMEHSVKLMKSIFGNSIYTHYVKLNHKHIHGWNAR</sequence>
<gene>
    <name evidence="1" type="ORF">PVK06_019926</name>
</gene>
<comment type="caution">
    <text evidence="1">The sequence shown here is derived from an EMBL/GenBank/DDBJ whole genome shotgun (WGS) entry which is preliminary data.</text>
</comment>
<organism evidence="1 2">
    <name type="scientific">Gossypium arboreum</name>
    <name type="common">Tree cotton</name>
    <name type="synonym">Gossypium nanking</name>
    <dbReference type="NCBI Taxonomy" id="29729"/>
    <lineage>
        <taxon>Eukaryota</taxon>
        <taxon>Viridiplantae</taxon>
        <taxon>Streptophyta</taxon>
        <taxon>Embryophyta</taxon>
        <taxon>Tracheophyta</taxon>
        <taxon>Spermatophyta</taxon>
        <taxon>Magnoliopsida</taxon>
        <taxon>eudicotyledons</taxon>
        <taxon>Gunneridae</taxon>
        <taxon>Pentapetalae</taxon>
        <taxon>rosids</taxon>
        <taxon>malvids</taxon>
        <taxon>Malvales</taxon>
        <taxon>Malvaceae</taxon>
        <taxon>Malvoideae</taxon>
        <taxon>Gossypium</taxon>
    </lineage>
</organism>
<keyword evidence="2" id="KW-1185">Reference proteome</keyword>
<accession>A0ABR0PL31</accession>
<proteinExistence type="predicted"/>
<name>A0ABR0PL31_GOSAR</name>
<dbReference type="Proteomes" id="UP001358586">
    <property type="component" value="Chromosome 6"/>
</dbReference>